<keyword evidence="3" id="KW-1185">Reference proteome</keyword>
<proteinExistence type="predicted"/>
<feature type="transmembrane region" description="Helical" evidence="1">
    <location>
        <begin position="39"/>
        <end position="64"/>
    </location>
</feature>
<dbReference type="RefSeq" id="WP_146140071.1">
    <property type="nucleotide sequence ID" value="NZ_PYGF01000002.1"/>
</dbReference>
<reference evidence="2 3" key="1">
    <citation type="submission" date="2018-03" db="EMBL/GenBank/DDBJ databases">
        <title>Genomic Encyclopedia of Archaeal and Bacterial Type Strains, Phase II (KMG-II): from individual species to whole genera.</title>
        <authorList>
            <person name="Goeker M."/>
        </authorList>
    </citation>
    <scope>NUCLEOTIDE SEQUENCE [LARGE SCALE GENOMIC DNA]</scope>
    <source>
        <strain evidence="2 3">DSM 28057</strain>
    </source>
</reference>
<name>A0A2P8EAD0_9BACT</name>
<accession>A0A2P8EAD0</accession>
<sequence>MLTQILFGVIYWRLVIRNLNVVTGKNYEFNCKYMTFWDFIFASLEVFGNYALATILFGFLIYFLGPKAWDYFLSSKIELERSNLDLIKNNKGNVFNRLHERKLDAYTELFSELVLTYQKFNDYTNPVKIVPKGMAYDDFCLQEKKEFIEVYRNLKICYYNSIILIPEEISEKIKSLFEKLNELFIDYQEFEFYSLHGVRDTNKLDIALKKQLDATNFIQTQFPKLLDEILTVFKKDILKHD</sequence>
<dbReference type="AlphaFoldDB" id="A0A2P8EAD0"/>
<gene>
    <name evidence="2" type="ORF">CLV48_102220</name>
</gene>
<keyword evidence="1" id="KW-0812">Transmembrane</keyword>
<evidence type="ECO:0000313" key="3">
    <source>
        <dbReference type="Proteomes" id="UP000240708"/>
    </source>
</evidence>
<dbReference type="EMBL" id="PYGF01000002">
    <property type="protein sequence ID" value="PSL06404.1"/>
    <property type="molecule type" value="Genomic_DNA"/>
</dbReference>
<evidence type="ECO:0000313" key="2">
    <source>
        <dbReference type="EMBL" id="PSL06404.1"/>
    </source>
</evidence>
<dbReference type="Proteomes" id="UP000240708">
    <property type="component" value="Unassembled WGS sequence"/>
</dbReference>
<keyword evidence="1" id="KW-0472">Membrane</keyword>
<dbReference type="OrthoDB" id="1358822at2"/>
<keyword evidence="1" id="KW-1133">Transmembrane helix</keyword>
<comment type="caution">
    <text evidence="2">The sequence shown here is derived from an EMBL/GenBank/DDBJ whole genome shotgun (WGS) entry which is preliminary data.</text>
</comment>
<protein>
    <submittedName>
        <fullName evidence="2">Uncharacterized protein</fullName>
    </submittedName>
</protein>
<evidence type="ECO:0000256" key="1">
    <source>
        <dbReference type="SAM" id="Phobius"/>
    </source>
</evidence>
<organism evidence="2 3">
    <name type="scientific">Cecembia rubra</name>
    <dbReference type="NCBI Taxonomy" id="1485585"/>
    <lineage>
        <taxon>Bacteria</taxon>
        <taxon>Pseudomonadati</taxon>
        <taxon>Bacteroidota</taxon>
        <taxon>Cytophagia</taxon>
        <taxon>Cytophagales</taxon>
        <taxon>Cyclobacteriaceae</taxon>
        <taxon>Cecembia</taxon>
    </lineage>
</organism>